<keyword evidence="2" id="KW-1185">Reference proteome</keyword>
<comment type="caution">
    <text evidence="1">The sequence shown here is derived from an EMBL/GenBank/DDBJ whole genome shotgun (WGS) entry which is preliminary data.</text>
</comment>
<reference evidence="1 2" key="1">
    <citation type="journal article" date="2019" name="Int. J. Syst. Evol. Microbiol.">
        <title>The Global Catalogue of Microorganisms (GCM) 10K type strain sequencing project: providing services to taxonomists for standard genome sequencing and annotation.</title>
        <authorList>
            <consortium name="The Broad Institute Genomics Platform"/>
            <consortium name="The Broad Institute Genome Sequencing Center for Infectious Disease"/>
            <person name="Wu L."/>
            <person name="Ma J."/>
        </authorList>
    </citation>
    <scope>NUCLEOTIDE SEQUENCE [LARGE SCALE GENOMIC DNA]</scope>
    <source>
        <strain evidence="1 2">JCM 10303</strain>
    </source>
</reference>
<accession>A0ABN1E5G2</accession>
<evidence type="ECO:0000313" key="1">
    <source>
        <dbReference type="EMBL" id="GAA0559545.1"/>
    </source>
</evidence>
<organism evidence="1 2">
    <name type="scientific">Saccharopolyspora erythraea</name>
    <name type="common">Streptomyces erythraeus</name>
    <dbReference type="NCBI Taxonomy" id="1836"/>
    <lineage>
        <taxon>Bacteria</taxon>
        <taxon>Bacillati</taxon>
        <taxon>Actinomycetota</taxon>
        <taxon>Actinomycetes</taxon>
        <taxon>Pseudonocardiales</taxon>
        <taxon>Pseudonocardiaceae</taxon>
        <taxon>Saccharopolyspora</taxon>
    </lineage>
</organism>
<name>A0ABN1E5G2_SACER</name>
<sequence length="81" mass="8481">MVFARIQSAAWAAVYGRPVCGLVCSNSVRKRVRNASAKLSSVTPGSFMHLSLSAAAGRVTVDSPGYSLVLRSGLGVLQVLM</sequence>
<dbReference type="EMBL" id="BAAAGS010000081">
    <property type="protein sequence ID" value="GAA0559545.1"/>
    <property type="molecule type" value="Genomic_DNA"/>
</dbReference>
<dbReference type="Proteomes" id="UP001500729">
    <property type="component" value="Unassembled WGS sequence"/>
</dbReference>
<evidence type="ECO:0000313" key="2">
    <source>
        <dbReference type="Proteomes" id="UP001500729"/>
    </source>
</evidence>
<proteinExistence type="predicted"/>
<protein>
    <submittedName>
        <fullName evidence="1">Uncharacterized protein</fullName>
    </submittedName>
</protein>
<gene>
    <name evidence="1" type="ORF">GCM10009533_66040</name>
</gene>